<evidence type="ECO:0000313" key="3">
    <source>
        <dbReference type="EMBL" id="KAK86594.1"/>
    </source>
</evidence>
<protein>
    <submittedName>
        <fullName evidence="3">META domain protein</fullName>
    </submittedName>
</protein>
<dbReference type="InterPro" id="IPR005184">
    <property type="entry name" value="DUF306_Meta_HslJ"/>
</dbReference>
<feature type="chain" id="PRO_5007628379" evidence="1">
    <location>
        <begin position="22"/>
        <end position="164"/>
    </location>
</feature>
<name>A0A158LZK6_9BORD</name>
<accession>A0A158LZK6</accession>
<dbReference type="PROSITE" id="PS51257">
    <property type="entry name" value="PROKAR_LIPOPROTEIN"/>
    <property type="match status" value="1"/>
</dbReference>
<dbReference type="Gene3D" id="2.40.128.270">
    <property type="match status" value="1"/>
</dbReference>
<keyword evidence="1" id="KW-0732">Signal</keyword>
<dbReference type="PANTHER" id="PTHR35535:SF2">
    <property type="entry name" value="DUF306 DOMAIN-CONTAINING PROTEIN"/>
    <property type="match status" value="1"/>
</dbReference>
<gene>
    <name evidence="3" type="ORF">L497_2207</name>
</gene>
<sequence length="164" mass="17619">MPVSLRPLGPLMLALSLAACASRPVAPPIVGQQPGQQSDVLAQTTWELARWTLPGGALRPVPHAHSNERPITLTFTRQADRGQATGFCGCNNYSAQYVVANGSLLLQDTPVSTRMACPAANMELEQEYLAGLTRVTKTQFDNVGNPARMSLTLSTGDVLDFARR</sequence>
<proteinExistence type="predicted"/>
<dbReference type="InterPro" id="IPR038670">
    <property type="entry name" value="HslJ-like_sf"/>
</dbReference>
<dbReference type="Pfam" id="PF03724">
    <property type="entry name" value="META"/>
    <property type="match status" value="1"/>
</dbReference>
<reference evidence="3 4" key="1">
    <citation type="submission" date="2014-03" db="EMBL/GenBank/DDBJ databases">
        <title>Genome sequence of Bordetella holmseii.</title>
        <authorList>
            <person name="Harvill E."/>
            <person name="Goodfield L.L."/>
            <person name="Ivanov Y."/>
            <person name="Meyer J.A."/>
            <person name="Newth C."/>
            <person name="Cassiday P."/>
            <person name="Tondella M.L."/>
            <person name="Liao P."/>
            <person name="Zimmerman J."/>
            <person name="Meert K."/>
            <person name="Wessel D."/>
            <person name="Berger J."/>
            <person name="Dean J.M."/>
            <person name="Holubkov R."/>
            <person name="Burr J."/>
            <person name="Liu T."/>
            <person name="Brinkac L.M."/>
            <person name="Sanka R."/>
            <person name="Kim M."/>
            <person name="Losada L."/>
        </authorList>
    </citation>
    <scope>NUCLEOTIDE SEQUENCE [LARGE SCALE GENOMIC DNA]</scope>
    <source>
        <strain evidence="3 4">CDC-H585-BH</strain>
    </source>
</reference>
<evidence type="ECO:0000256" key="1">
    <source>
        <dbReference type="SAM" id="SignalP"/>
    </source>
</evidence>
<feature type="signal peptide" evidence="1">
    <location>
        <begin position="1"/>
        <end position="21"/>
    </location>
</feature>
<feature type="domain" description="DUF306" evidence="2">
    <location>
        <begin position="41"/>
        <end position="159"/>
    </location>
</feature>
<dbReference type="GeneID" id="93119041"/>
<dbReference type="PATRIC" id="fig|1331206.3.peg.3614"/>
<evidence type="ECO:0000313" key="4">
    <source>
        <dbReference type="Proteomes" id="UP000026682"/>
    </source>
</evidence>
<dbReference type="Proteomes" id="UP000026682">
    <property type="component" value="Unassembled WGS sequence"/>
</dbReference>
<dbReference type="RefSeq" id="WP_005015548.1">
    <property type="nucleotide sequence ID" value="NZ_JFZZ01000148.1"/>
</dbReference>
<evidence type="ECO:0000259" key="2">
    <source>
        <dbReference type="Pfam" id="PF03724"/>
    </source>
</evidence>
<dbReference type="PANTHER" id="PTHR35535">
    <property type="entry name" value="HEAT SHOCK PROTEIN HSLJ"/>
    <property type="match status" value="1"/>
</dbReference>
<dbReference type="AlphaFoldDB" id="A0A158LZK6"/>
<dbReference type="InterPro" id="IPR053147">
    <property type="entry name" value="Hsp_HslJ-like"/>
</dbReference>
<organism evidence="3 4">
    <name type="scientific">Bordetella holmesii CDC-H585-BH</name>
    <dbReference type="NCBI Taxonomy" id="1331206"/>
    <lineage>
        <taxon>Bacteria</taxon>
        <taxon>Pseudomonadati</taxon>
        <taxon>Pseudomonadota</taxon>
        <taxon>Betaproteobacteria</taxon>
        <taxon>Burkholderiales</taxon>
        <taxon>Alcaligenaceae</taxon>
        <taxon>Bordetella</taxon>
    </lineage>
</organism>
<dbReference type="EMBL" id="JFZZ01000148">
    <property type="protein sequence ID" value="KAK86594.1"/>
    <property type="molecule type" value="Genomic_DNA"/>
</dbReference>
<comment type="caution">
    <text evidence="3">The sequence shown here is derived from an EMBL/GenBank/DDBJ whole genome shotgun (WGS) entry which is preliminary data.</text>
</comment>